<proteinExistence type="predicted"/>
<name>A0AAD9ZAC3_9LECA</name>
<accession>A0AAD9ZAC3</accession>
<gene>
    <name evidence="1" type="ORF">OEA41_005966</name>
</gene>
<sequence length="400" mass="44429">MNAIGTRTRAGASFCTRRILYTCDPQPAVIDDAEREALDTLSNVIDFLLIAISFVIQKFKELGHYKMDVPIFSALRKLVSSGRDFTLFNCFSLILDIPTSILYKIAVGKALPKLAGRLTKNTFKQFMEGDASLDKSLVRDINEVGGAVAASAATIFLVLKLITYVTDELTIMDAEADDGTIETRKVMVGGEAGHVIDAAKMFFNIVGLVISWPLHHEHDQALHWWIWGLDCNNGLVMAIGNIVSWTTHIPHVEIERSFGTYEALTGIARYVLEIIIDVHEYDLPKGDPDKHDDQVTRNIIEQTTGIVGEIAWGVAAVTDKIQPEISYPALSVFGVATAIGVSFKVVSFMVWKGEQKQKKPEMLALEEKTERLALKENKSIECADEEWVKEQEELLDGDVD</sequence>
<reference evidence="1" key="1">
    <citation type="submission" date="2022-11" db="EMBL/GenBank/DDBJ databases">
        <title>Chromosomal genome sequence assembly and mating type (MAT) locus characterization of the leprose asexual lichenized fungus Lepraria neglecta (Nyl.) Erichsen.</title>
        <authorList>
            <person name="Allen J.L."/>
            <person name="Pfeffer B."/>
        </authorList>
    </citation>
    <scope>NUCLEOTIDE SEQUENCE</scope>
    <source>
        <strain evidence="1">Allen 5258</strain>
    </source>
</reference>
<comment type="caution">
    <text evidence="1">The sequence shown here is derived from an EMBL/GenBank/DDBJ whole genome shotgun (WGS) entry which is preliminary data.</text>
</comment>
<protein>
    <submittedName>
        <fullName evidence="1">Uncharacterized protein</fullName>
    </submittedName>
</protein>
<dbReference type="Proteomes" id="UP001276659">
    <property type="component" value="Unassembled WGS sequence"/>
</dbReference>
<evidence type="ECO:0000313" key="1">
    <source>
        <dbReference type="EMBL" id="KAK3172642.1"/>
    </source>
</evidence>
<organism evidence="1 2">
    <name type="scientific">Lepraria neglecta</name>
    <dbReference type="NCBI Taxonomy" id="209136"/>
    <lineage>
        <taxon>Eukaryota</taxon>
        <taxon>Fungi</taxon>
        <taxon>Dikarya</taxon>
        <taxon>Ascomycota</taxon>
        <taxon>Pezizomycotina</taxon>
        <taxon>Lecanoromycetes</taxon>
        <taxon>OSLEUM clade</taxon>
        <taxon>Lecanoromycetidae</taxon>
        <taxon>Lecanorales</taxon>
        <taxon>Lecanorineae</taxon>
        <taxon>Stereocaulaceae</taxon>
        <taxon>Lepraria</taxon>
    </lineage>
</organism>
<dbReference type="EMBL" id="JASNWA010000007">
    <property type="protein sequence ID" value="KAK3172642.1"/>
    <property type="molecule type" value="Genomic_DNA"/>
</dbReference>
<evidence type="ECO:0000313" key="2">
    <source>
        <dbReference type="Proteomes" id="UP001276659"/>
    </source>
</evidence>
<dbReference type="AlphaFoldDB" id="A0AAD9ZAC3"/>
<keyword evidence="2" id="KW-1185">Reference proteome</keyword>